<dbReference type="InterPro" id="IPR005570">
    <property type="entry name" value="RPABC3"/>
</dbReference>
<dbReference type="GeneID" id="81428213"/>
<dbReference type="Gene3D" id="2.40.50.140">
    <property type="entry name" value="Nucleic acid-binding proteins"/>
    <property type="match status" value="1"/>
</dbReference>
<proteinExistence type="inferred from homology"/>
<evidence type="ECO:0000256" key="4">
    <source>
        <dbReference type="PIRNR" id="PIRNR000779"/>
    </source>
</evidence>
<evidence type="ECO:0000313" key="6">
    <source>
        <dbReference type="Proteomes" id="UP001149163"/>
    </source>
</evidence>
<reference evidence="5" key="2">
    <citation type="journal article" date="2023" name="IMA Fungus">
        <title>Comparative genomic study of the Penicillium genus elucidates a diverse pangenome and 15 lateral gene transfer events.</title>
        <authorList>
            <person name="Petersen C."/>
            <person name="Sorensen T."/>
            <person name="Nielsen M.R."/>
            <person name="Sondergaard T.E."/>
            <person name="Sorensen J.L."/>
            <person name="Fitzpatrick D.A."/>
            <person name="Frisvad J.C."/>
            <person name="Nielsen K.L."/>
        </authorList>
    </citation>
    <scope>NUCLEOTIDE SEQUENCE</scope>
    <source>
        <strain evidence="5">IBT 26290</strain>
    </source>
</reference>
<evidence type="ECO:0000313" key="5">
    <source>
        <dbReference type="EMBL" id="KAJ5159908.1"/>
    </source>
</evidence>
<comment type="function">
    <text evidence="4">DNA-dependent RNA polymerase catalyzes the transcription of DNA into RNA using the four ribonucleoside triphosphates as substrates. Common component of RNA polymerases I, II and III which synthesize ribosomal RNA precursors, mRNA precursors and many functional non-coding RNAs, and small RNAs, such as 5S rRNA and tRNAs, respectively.</text>
</comment>
<dbReference type="AlphaFoldDB" id="A0A9W9HVX5"/>
<dbReference type="GO" id="GO:0005736">
    <property type="term" value="C:RNA polymerase I complex"/>
    <property type="evidence" value="ECO:0007669"/>
    <property type="project" value="TreeGrafter"/>
</dbReference>
<dbReference type="OrthoDB" id="20018at2759"/>
<comment type="similarity">
    <text evidence="2 4">Belongs to the eukaryotic RPB8 RNA polymerase subunit family.</text>
</comment>
<organism evidence="5 6">
    <name type="scientific">Penicillium canariense</name>
    <dbReference type="NCBI Taxonomy" id="189055"/>
    <lineage>
        <taxon>Eukaryota</taxon>
        <taxon>Fungi</taxon>
        <taxon>Dikarya</taxon>
        <taxon>Ascomycota</taxon>
        <taxon>Pezizomycotina</taxon>
        <taxon>Eurotiomycetes</taxon>
        <taxon>Eurotiomycetidae</taxon>
        <taxon>Eurotiales</taxon>
        <taxon>Aspergillaceae</taxon>
        <taxon>Penicillium</taxon>
    </lineage>
</organism>
<dbReference type="SMART" id="SM00658">
    <property type="entry name" value="RPOL8c"/>
    <property type="match status" value="1"/>
</dbReference>
<gene>
    <name evidence="5" type="ORF">N7482_006912</name>
</gene>
<dbReference type="GO" id="GO:0005666">
    <property type="term" value="C:RNA polymerase III complex"/>
    <property type="evidence" value="ECO:0007669"/>
    <property type="project" value="TreeGrafter"/>
</dbReference>
<sequence length="161" mass="18273">MSDPILFEDTFTITDVNSQKYDRVSRITCQTSDKKIHFHLDVNTELYPCAKGDSLSLALASTLSLDGKEDSRTSWREVSDGEPTLANDYDYVCHGKVYRFQEAPFNKEDVHDVELHDVDPDALKDRMAVLASFGGLLLYLVGPYKKTAPLRIDHVYLLLKK</sequence>
<evidence type="ECO:0000256" key="1">
    <source>
        <dbReference type="ARBA" id="ARBA00004123"/>
    </source>
</evidence>
<dbReference type="GO" id="GO:0003899">
    <property type="term" value="F:DNA-directed RNA polymerase activity"/>
    <property type="evidence" value="ECO:0007669"/>
    <property type="project" value="UniProtKB-UniRule"/>
</dbReference>
<dbReference type="PANTHER" id="PTHR10917:SF0">
    <property type="entry name" value="DNA-DIRECTED RNA POLYMERASES I, II, AND III SUBUNIT RPABC3"/>
    <property type="match status" value="1"/>
</dbReference>
<dbReference type="RefSeq" id="XP_056541466.1">
    <property type="nucleotide sequence ID" value="XM_056689037.1"/>
</dbReference>
<comment type="subcellular location">
    <subcellularLocation>
        <location evidence="1">Nucleus</location>
    </subcellularLocation>
</comment>
<keyword evidence="6" id="KW-1185">Reference proteome</keyword>
<evidence type="ECO:0000256" key="2">
    <source>
        <dbReference type="ARBA" id="ARBA00008912"/>
    </source>
</evidence>
<name>A0A9W9HVX5_9EURO</name>
<dbReference type="SUPFAM" id="SSF50249">
    <property type="entry name" value="Nucleic acid-binding proteins"/>
    <property type="match status" value="1"/>
</dbReference>
<dbReference type="Proteomes" id="UP001149163">
    <property type="component" value="Unassembled WGS sequence"/>
</dbReference>
<dbReference type="InterPro" id="IPR012340">
    <property type="entry name" value="NA-bd_OB-fold"/>
</dbReference>
<comment type="caution">
    <text evidence="5">The sequence shown here is derived from an EMBL/GenBank/DDBJ whole genome shotgun (WGS) entry which is preliminary data.</text>
</comment>
<dbReference type="GO" id="GO:0006351">
    <property type="term" value="P:DNA-templated transcription"/>
    <property type="evidence" value="ECO:0007669"/>
    <property type="project" value="UniProtKB-UniRule"/>
</dbReference>
<dbReference type="PANTHER" id="PTHR10917">
    <property type="entry name" value="DNA-DIRECTED RNA POLYMERASES I, II, AND III SUBUNIT RPABC3"/>
    <property type="match status" value="1"/>
</dbReference>
<dbReference type="EMBL" id="JAPQKN010000004">
    <property type="protein sequence ID" value="KAJ5159908.1"/>
    <property type="molecule type" value="Genomic_DNA"/>
</dbReference>
<accession>A0A9W9HVX5</accession>
<dbReference type="GO" id="GO:0005665">
    <property type="term" value="C:RNA polymerase II, core complex"/>
    <property type="evidence" value="ECO:0007669"/>
    <property type="project" value="UniProtKB-UniRule"/>
</dbReference>
<evidence type="ECO:0000256" key="3">
    <source>
        <dbReference type="ARBA" id="ARBA00023242"/>
    </source>
</evidence>
<dbReference type="PIRSF" id="PIRSF000779">
    <property type="entry name" value="RNA_pol_Rpb8"/>
    <property type="match status" value="1"/>
</dbReference>
<reference evidence="5" key="1">
    <citation type="submission" date="2022-11" db="EMBL/GenBank/DDBJ databases">
        <authorList>
            <person name="Petersen C."/>
        </authorList>
    </citation>
    <scope>NUCLEOTIDE SEQUENCE</scope>
    <source>
        <strain evidence="5">IBT 26290</strain>
    </source>
</reference>
<protein>
    <recommendedName>
        <fullName evidence="4">DNA-directed RNA polymerases I, II, and III subunit RPABC3</fullName>
    </recommendedName>
</protein>
<keyword evidence="3 4" id="KW-0539">Nucleus</keyword>
<dbReference type="Pfam" id="PF03870">
    <property type="entry name" value="RNA_pol_Rpb8"/>
    <property type="match status" value="1"/>
</dbReference>